<dbReference type="Pfam" id="PF00293">
    <property type="entry name" value="NUDIX"/>
    <property type="match status" value="1"/>
</dbReference>
<protein>
    <submittedName>
        <fullName evidence="3">ADP-ribose pyrophosphatase</fullName>
    </submittedName>
</protein>
<dbReference type="Gene3D" id="3.90.79.10">
    <property type="entry name" value="Nucleoside Triphosphate Pyrophosphohydrolase"/>
    <property type="match status" value="1"/>
</dbReference>
<dbReference type="InterPro" id="IPR015797">
    <property type="entry name" value="NUDIX_hydrolase-like_dom_sf"/>
</dbReference>
<dbReference type="Proteomes" id="UP000182062">
    <property type="component" value="Unassembled WGS sequence"/>
</dbReference>
<evidence type="ECO:0000313" key="4">
    <source>
        <dbReference type="Proteomes" id="UP000182062"/>
    </source>
</evidence>
<dbReference type="InterPro" id="IPR000086">
    <property type="entry name" value="NUDIX_hydrolase_dom"/>
</dbReference>
<dbReference type="AlphaFoldDB" id="A0A1J6VVY9"/>
<reference evidence="3 4" key="1">
    <citation type="submission" date="2016-09" db="EMBL/GenBank/DDBJ databases">
        <title>Bacillus aquimaris SAMM genome sequence reveals colonization and biosurfactant production capacities.</title>
        <authorList>
            <person name="Waghmode S.R."/>
            <person name="Suryavanshi M.V."/>
        </authorList>
    </citation>
    <scope>NUCLEOTIDE SEQUENCE [LARGE SCALE GENOMIC DNA]</scope>
    <source>
        <strain evidence="3 4">SAMM</strain>
    </source>
</reference>
<dbReference type="Gene3D" id="6.10.250.1120">
    <property type="match status" value="1"/>
</dbReference>
<keyword evidence="4" id="KW-1185">Reference proteome</keyword>
<evidence type="ECO:0000256" key="1">
    <source>
        <dbReference type="ARBA" id="ARBA00005582"/>
    </source>
</evidence>
<feature type="domain" description="Nudix hydrolase" evidence="2">
    <location>
        <begin position="66"/>
        <end position="192"/>
    </location>
</feature>
<organism evidence="3 4">
    <name type="scientific">Rossellomorea aquimaris</name>
    <dbReference type="NCBI Taxonomy" id="189382"/>
    <lineage>
        <taxon>Bacteria</taxon>
        <taxon>Bacillati</taxon>
        <taxon>Bacillota</taxon>
        <taxon>Bacilli</taxon>
        <taxon>Bacillales</taxon>
        <taxon>Bacillaceae</taxon>
        <taxon>Rossellomorea</taxon>
    </lineage>
</organism>
<sequence length="205" mass="23137">MEPKWLEWAKQLQAISQAGLTYSKDVYDLERFEMIREMSVEMMAQHTGADETVILDLFANETGYATPKVDIRAVVFKEDKLLMVRETTDGDWSLPGGWGDIGLSPGEVAVKEAKEESGFDVKAVKLLGVLDKKCHPHPPSPYHVYKIFILCDIIGGQPEEGIETSAVGFFAEDELPTLSVARNTESQIRMMFWHLYNQGEDVFFD</sequence>
<dbReference type="CDD" id="cd04672">
    <property type="entry name" value="NUDIX_CDP-Chase_like"/>
    <property type="match status" value="1"/>
</dbReference>
<proteinExistence type="inferred from homology"/>
<dbReference type="PROSITE" id="PS51462">
    <property type="entry name" value="NUDIX"/>
    <property type="match status" value="1"/>
</dbReference>
<dbReference type="RefSeq" id="WP_071619975.1">
    <property type="nucleotide sequence ID" value="NZ_MINN01000128.1"/>
</dbReference>
<dbReference type="OrthoDB" id="9804442at2"/>
<dbReference type="PANTHER" id="PTHR43736">
    <property type="entry name" value="ADP-RIBOSE PYROPHOSPHATASE"/>
    <property type="match status" value="1"/>
</dbReference>
<name>A0A1J6VVY9_9BACI</name>
<dbReference type="SUPFAM" id="SSF55811">
    <property type="entry name" value="Nudix"/>
    <property type="match status" value="1"/>
</dbReference>
<comment type="similarity">
    <text evidence="1">Belongs to the Nudix hydrolase family.</text>
</comment>
<evidence type="ECO:0000259" key="2">
    <source>
        <dbReference type="PROSITE" id="PS51462"/>
    </source>
</evidence>
<comment type="caution">
    <text evidence="3">The sequence shown here is derived from an EMBL/GenBank/DDBJ whole genome shotgun (WGS) entry which is preliminary data.</text>
</comment>
<dbReference type="PANTHER" id="PTHR43736:SF1">
    <property type="entry name" value="DIHYDRONEOPTERIN TRIPHOSPHATE DIPHOSPHATASE"/>
    <property type="match status" value="1"/>
</dbReference>
<gene>
    <name evidence="3" type="ORF">BHE18_16600</name>
</gene>
<dbReference type="Pfam" id="PF12535">
    <property type="entry name" value="Nudix_N"/>
    <property type="match status" value="1"/>
</dbReference>
<dbReference type="EMBL" id="MINN01000128">
    <property type="protein sequence ID" value="OIU68548.1"/>
    <property type="molecule type" value="Genomic_DNA"/>
</dbReference>
<accession>A0A1J6VVY9</accession>
<dbReference type="InterPro" id="IPR059176">
    <property type="entry name" value="UDP-X_N"/>
</dbReference>
<evidence type="ECO:0000313" key="3">
    <source>
        <dbReference type="EMBL" id="OIU68548.1"/>
    </source>
</evidence>